<accession>A0AAW2CYB1</accession>
<evidence type="ECO:0000259" key="1">
    <source>
        <dbReference type="Pfam" id="PF13456"/>
    </source>
</evidence>
<comment type="caution">
    <text evidence="2">The sequence shown here is derived from an EMBL/GenBank/DDBJ whole genome shotgun (WGS) entry which is preliminary data.</text>
</comment>
<dbReference type="InterPro" id="IPR002156">
    <property type="entry name" value="RNaseH_domain"/>
</dbReference>
<name>A0AAW2CYB1_9ROSI</name>
<dbReference type="GO" id="GO:0004523">
    <property type="term" value="F:RNA-DNA hybrid ribonuclease activity"/>
    <property type="evidence" value="ECO:0007669"/>
    <property type="project" value="InterPro"/>
</dbReference>
<dbReference type="Pfam" id="PF13456">
    <property type="entry name" value="RVT_3"/>
    <property type="match status" value="1"/>
</dbReference>
<organism evidence="2 3">
    <name type="scientific">Lithocarpus litseifolius</name>
    <dbReference type="NCBI Taxonomy" id="425828"/>
    <lineage>
        <taxon>Eukaryota</taxon>
        <taxon>Viridiplantae</taxon>
        <taxon>Streptophyta</taxon>
        <taxon>Embryophyta</taxon>
        <taxon>Tracheophyta</taxon>
        <taxon>Spermatophyta</taxon>
        <taxon>Magnoliopsida</taxon>
        <taxon>eudicotyledons</taxon>
        <taxon>Gunneridae</taxon>
        <taxon>Pentapetalae</taxon>
        <taxon>rosids</taxon>
        <taxon>fabids</taxon>
        <taxon>Fagales</taxon>
        <taxon>Fagaceae</taxon>
        <taxon>Lithocarpus</taxon>
    </lineage>
</organism>
<sequence>MSQNNAARNHSNNCVASMQKNIKCSEKGSHAQMMVEVEALACHRAVEFPKEIRLSEVILEGDAEVIIQQLQSNTTGVSSYGHVIEDILMMAVELHYFSSYARAT</sequence>
<dbReference type="EMBL" id="JAZDWU010000005">
    <property type="protein sequence ID" value="KAL0002409.1"/>
    <property type="molecule type" value="Genomic_DNA"/>
</dbReference>
<keyword evidence="3" id="KW-1185">Reference proteome</keyword>
<proteinExistence type="predicted"/>
<evidence type="ECO:0000313" key="3">
    <source>
        <dbReference type="Proteomes" id="UP001459277"/>
    </source>
</evidence>
<gene>
    <name evidence="2" type="ORF">SO802_016190</name>
</gene>
<protein>
    <recommendedName>
        <fullName evidence="1">RNase H type-1 domain-containing protein</fullName>
    </recommendedName>
</protein>
<reference evidence="2 3" key="1">
    <citation type="submission" date="2024-01" db="EMBL/GenBank/DDBJ databases">
        <title>A telomere-to-telomere, gap-free genome of sweet tea (Lithocarpus litseifolius).</title>
        <authorList>
            <person name="Zhou J."/>
        </authorList>
    </citation>
    <scope>NUCLEOTIDE SEQUENCE [LARGE SCALE GENOMIC DNA]</scope>
    <source>
        <strain evidence="2">Zhou-2022a</strain>
        <tissue evidence="2">Leaf</tissue>
    </source>
</reference>
<feature type="domain" description="RNase H type-1" evidence="1">
    <location>
        <begin position="27"/>
        <end position="96"/>
    </location>
</feature>
<dbReference type="GO" id="GO:0003676">
    <property type="term" value="F:nucleic acid binding"/>
    <property type="evidence" value="ECO:0007669"/>
    <property type="project" value="InterPro"/>
</dbReference>
<dbReference type="AlphaFoldDB" id="A0AAW2CYB1"/>
<dbReference type="Proteomes" id="UP001459277">
    <property type="component" value="Unassembled WGS sequence"/>
</dbReference>
<evidence type="ECO:0000313" key="2">
    <source>
        <dbReference type="EMBL" id="KAL0002409.1"/>
    </source>
</evidence>